<dbReference type="InterPro" id="IPR006355">
    <property type="entry name" value="LHPP/HDHD2"/>
</dbReference>
<name>A0A6J4QDY1_9ACTN</name>
<protein>
    <recommendedName>
        <fullName evidence="5">Haloacid dehalogenase-like hydrolase domain-containing protein 2</fullName>
    </recommendedName>
</protein>
<dbReference type="InterPro" id="IPR006357">
    <property type="entry name" value="HAD-SF_hydro_IIA"/>
</dbReference>
<dbReference type="SUPFAM" id="SSF56784">
    <property type="entry name" value="HAD-like"/>
    <property type="match status" value="1"/>
</dbReference>
<sequence length="249" mass="26831">MNVRGLLLDLDGTLYTESGPIPGARETLTRLETAGIPYRYVTNTTRSPRREVVRRLRELNFPAREYLIFAPAAAANTLLQGRRVHALVAEPILEDLAGVILVDEAPEYVLVGDLGNGFDYARLNVSFRRLMDGADLVALQKNRFWQEADEPSLDAGPFVAALEYASGKAATAVVGKPEPAFFEAALWDLGLEAKDVAMVGDDPESDVAGAQAAGLVGIQVRTGKYRPGNGGEPDAEIESVARLPELLGL</sequence>
<dbReference type="PANTHER" id="PTHR19288:SF46">
    <property type="entry name" value="HALOACID DEHALOGENASE-LIKE HYDROLASE DOMAIN-CONTAINING PROTEIN 2"/>
    <property type="match status" value="1"/>
</dbReference>
<reference evidence="6" key="1">
    <citation type="submission" date="2020-02" db="EMBL/GenBank/DDBJ databases">
        <authorList>
            <person name="Meier V. D."/>
        </authorList>
    </citation>
    <scope>NUCLEOTIDE SEQUENCE</scope>
    <source>
        <strain evidence="6">AVDCRST_MAG28</strain>
    </source>
</reference>
<dbReference type="NCBIfam" id="TIGR01458">
    <property type="entry name" value="HAD-SF-IIA-hyp3"/>
    <property type="match status" value="1"/>
</dbReference>
<organism evidence="6">
    <name type="scientific">uncultured Rubrobacteraceae bacterium</name>
    <dbReference type="NCBI Taxonomy" id="349277"/>
    <lineage>
        <taxon>Bacteria</taxon>
        <taxon>Bacillati</taxon>
        <taxon>Actinomycetota</taxon>
        <taxon>Rubrobacteria</taxon>
        <taxon>Rubrobacterales</taxon>
        <taxon>Rubrobacteraceae</taxon>
        <taxon>environmental samples</taxon>
    </lineage>
</organism>
<evidence type="ECO:0000256" key="2">
    <source>
        <dbReference type="ARBA" id="ARBA00007958"/>
    </source>
</evidence>
<keyword evidence="4" id="KW-0460">Magnesium</keyword>
<dbReference type="GO" id="GO:0016791">
    <property type="term" value="F:phosphatase activity"/>
    <property type="evidence" value="ECO:0007669"/>
    <property type="project" value="InterPro"/>
</dbReference>
<evidence type="ECO:0000256" key="4">
    <source>
        <dbReference type="ARBA" id="ARBA00022842"/>
    </source>
</evidence>
<dbReference type="InterPro" id="IPR023214">
    <property type="entry name" value="HAD_sf"/>
</dbReference>
<dbReference type="PANTHER" id="PTHR19288">
    <property type="entry name" value="4-NITROPHENYLPHOSPHATASE-RELATED"/>
    <property type="match status" value="1"/>
</dbReference>
<evidence type="ECO:0000256" key="5">
    <source>
        <dbReference type="ARBA" id="ARBA00039666"/>
    </source>
</evidence>
<accession>A0A6J4QDY1</accession>
<dbReference type="AlphaFoldDB" id="A0A6J4QDY1"/>
<proteinExistence type="inferred from homology"/>
<comment type="cofactor">
    <cofactor evidence="1">
        <name>Mg(2+)</name>
        <dbReference type="ChEBI" id="CHEBI:18420"/>
    </cofactor>
</comment>
<dbReference type="NCBIfam" id="TIGR01549">
    <property type="entry name" value="HAD-SF-IA-v1"/>
    <property type="match status" value="1"/>
</dbReference>
<dbReference type="Pfam" id="PF13344">
    <property type="entry name" value="Hydrolase_6"/>
    <property type="match status" value="1"/>
</dbReference>
<dbReference type="InterPro" id="IPR036412">
    <property type="entry name" value="HAD-like_sf"/>
</dbReference>
<dbReference type="Pfam" id="PF13242">
    <property type="entry name" value="Hydrolase_like"/>
    <property type="match status" value="1"/>
</dbReference>
<evidence type="ECO:0000313" key="6">
    <source>
        <dbReference type="EMBL" id="CAA9439096.1"/>
    </source>
</evidence>
<dbReference type="InterPro" id="IPR006439">
    <property type="entry name" value="HAD-SF_hydro_IA"/>
</dbReference>
<dbReference type="Gene3D" id="3.40.50.1000">
    <property type="entry name" value="HAD superfamily/HAD-like"/>
    <property type="match status" value="2"/>
</dbReference>
<dbReference type="EMBL" id="CADCVE010000007">
    <property type="protein sequence ID" value="CAA9439096.1"/>
    <property type="molecule type" value="Genomic_DNA"/>
</dbReference>
<keyword evidence="3" id="KW-0479">Metal-binding</keyword>
<comment type="similarity">
    <text evidence="2">Belongs to the HAD-like hydrolase superfamily.</text>
</comment>
<gene>
    <name evidence="6" type="ORF">AVDCRST_MAG28-328</name>
</gene>
<dbReference type="GO" id="GO:0005737">
    <property type="term" value="C:cytoplasm"/>
    <property type="evidence" value="ECO:0007669"/>
    <property type="project" value="TreeGrafter"/>
</dbReference>
<evidence type="ECO:0000256" key="3">
    <source>
        <dbReference type="ARBA" id="ARBA00022723"/>
    </source>
</evidence>
<evidence type="ECO:0000256" key="1">
    <source>
        <dbReference type="ARBA" id="ARBA00001946"/>
    </source>
</evidence>
<keyword evidence="6" id="KW-0378">Hydrolase</keyword>
<dbReference type="GO" id="GO:0046872">
    <property type="term" value="F:metal ion binding"/>
    <property type="evidence" value="ECO:0007669"/>
    <property type="project" value="UniProtKB-KW"/>
</dbReference>